<name>A0A6J7IX59_9ZZZZ</name>
<sequence length="82" mass="8216">MSGATIIGSAPGWCRAVPLPGLARTMGASVVSTAAGVYSPVTDRALAAGAAASAQLNAAMTAKTRNAPEIRRRIRVCGQFGS</sequence>
<reference evidence="1" key="1">
    <citation type="submission" date="2020-05" db="EMBL/GenBank/DDBJ databases">
        <authorList>
            <person name="Chiriac C."/>
            <person name="Salcher M."/>
            <person name="Ghai R."/>
            <person name="Kavagutti S V."/>
        </authorList>
    </citation>
    <scope>NUCLEOTIDE SEQUENCE</scope>
</reference>
<evidence type="ECO:0000313" key="1">
    <source>
        <dbReference type="EMBL" id="CAB4935376.1"/>
    </source>
</evidence>
<organism evidence="1">
    <name type="scientific">freshwater metagenome</name>
    <dbReference type="NCBI Taxonomy" id="449393"/>
    <lineage>
        <taxon>unclassified sequences</taxon>
        <taxon>metagenomes</taxon>
        <taxon>ecological metagenomes</taxon>
    </lineage>
</organism>
<dbReference type="AlphaFoldDB" id="A0A6J7IX59"/>
<dbReference type="EMBL" id="CAFBNC010000037">
    <property type="protein sequence ID" value="CAB4935376.1"/>
    <property type="molecule type" value="Genomic_DNA"/>
</dbReference>
<protein>
    <submittedName>
        <fullName evidence="1">Unannotated protein</fullName>
    </submittedName>
</protein>
<proteinExistence type="predicted"/>
<accession>A0A6J7IX59</accession>
<gene>
    <name evidence="1" type="ORF">UFOPK3733_00931</name>
</gene>